<accession>A0A8J7JCA7</accession>
<dbReference type="InterPro" id="IPR011990">
    <property type="entry name" value="TPR-like_helical_dom_sf"/>
</dbReference>
<reference evidence="5" key="1">
    <citation type="submission" date="2020-12" db="EMBL/GenBank/DDBJ databases">
        <title>Geomonas sp. Red875, isolated from river sediment.</title>
        <authorList>
            <person name="Xu Z."/>
            <person name="Zhang Z."/>
            <person name="Masuda Y."/>
            <person name="Itoh H."/>
            <person name="Senoo K."/>
        </authorList>
    </citation>
    <scope>NUCLEOTIDE SEQUENCE</scope>
    <source>
        <strain evidence="5">Red875</strain>
    </source>
</reference>
<feature type="signal peptide" evidence="4">
    <location>
        <begin position="1"/>
        <end position="22"/>
    </location>
</feature>
<dbReference type="PROSITE" id="PS50005">
    <property type="entry name" value="TPR"/>
    <property type="match status" value="3"/>
</dbReference>
<protein>
    <submittedName>
        <fullName evidence="5">Tetratricopeptide repeat protein</fullName>
    </submittedName>
</protein>
<dbReference type="InterPro" id="IPR019734">
    <property type="entry name" value="TPR_rpt"/>
</dbReference>
<dbReference type="SUPFAM" id="SSF56935">
    <property type="entry name" value="Porins"/>
    <property type="match status" value="1"/>
</dbReference>
<proteinExistence type="predicted"/>
<evidence type="ECO:0000256" key="1">
    <source>
        <dbReference type="ARBA" id="ARBA00022737"/>
    </source>
</evidence>
<dbReference type="InterPro" id="IPR051012">
    <property type="entry name" value="CellSynth/LPSAsmb/PSIAsmb"/>
</dbReference>
<keyword evidence="1" id="KW-0677">Repeat</keyword>
<dbReference type="AlphaFoldDB" id="A0A8J7JCA7"/>
<gene>
    <name evidence="5" type="ORF">JFN93_09575</name>
</gene>
<feature type="repeat" description="TPR" evidence="3">
    <location>
        <begin position="26"/>
        <end position="59"/>
    </location>
</feature>
<dbReference type="RefSeq" id="WP_199383853.1">
    <property type="nucleotide sequence ID" value="NZ_JAEMHM010000007.1"/>
</dbReference>
<comment type="caution">
    <text evidence="5">The sequence shown here is derived from an EMBL/GenBank/DDBJ whole genome shotgun (WGS) entry which is preliminary data.</text>
</comment>
<evidence type="ECO:0000256" key="3">
    <source>
        <dbReference type="PROSITE-ProRule" id="PRU00339"/>
    </source>
</evidence>
<dbReference type="PANTHER" id="PTHR45586:SF1">
    <property type="entry name" value="LIPOPOLYSACCHARIDE ASSEMBLY PROTEIN B"/>
    <property type="match status" value="1"/>
</dbReference>
<feature type="chain" id="PRO_5035203892" evidence="4">
    <location>
        <begin position="23"/>
        <end position="432"/>
    </location>
</feature>
<dbReference type="SMART" id="SM00028">
    <property type="entry name" value="TPR"/>
    <property type="match status" value="3"/>
</dbReference>
<keyword evidence="2 3" id="KW-0802">TPR repeat</keyword>
<dbReference type="Proteomes" id="UP000636888">
    <property type="component" value="Unassembled WGS sequence"/>
</dbReference>
<sequence length="432" mass="48163">MKILIHLAGLACGLFMAGTALAAGSPEPYLSDGKALVRDGNFAAAEPILRKALEQAPEDPQAALYLGMALNRNGGGKEAESWLKQALRQDPENPNVNLELGVHYFNKEAFAEAQDYFETTITLAPTSDLAATARQYLEKMAVQKKEKAWLLTATAGFQYDSNVILLGGNLATPQGISHQSDYAGLFNLRALYTPVKREQWDITVGANAFRNVHGSLHDYDVTQGIVELAGHYAFTPKFSTALSYNYEYVLMGDDPFDSAHNVTPSLSYQSEKWGTTTVEYCYRDVSFRSSTRLPANSDRTGWNQSGTLSQLYPVSERLSVWGLYAHDEERSRQSFWDYSGNKGAIGMRLGLPLGLGADLSAKIHHREYETGNNGYPAIARIENEYAGTVLLWRKFGERWSVTLDETYTRNKSNMDSFDYTRWVTTLMVNARF</sequence>
<dbReference type="SUPFAM" id="SSF48452">
    <property type="entry name" value="TPR-like"/>
    <property type="match status" value="1"/>
</dbReference>
<feature type="repeat" description="TPR" evidence="3">
    <location>
        <begin position="94"/>
        <end position="127"/>
    </location>
</feature>
<keyword evidence="4" id="KW-0732">Signal</keyword>
<evidence type="ECO:0000313" key="6">
    <source>
        <dbReference type="Proteomes" id="UP000636888"/>
    </source>
</evidence>
<feature type="repeat" description="TPR" evidence="3">
    <location>
        <begin position="60"/>
        <end position="93"/>
    </location>
</feature>
<dbReference type="PANTHER" id="PTHR45586">
    <property type="entry name" value="TPR REPEAT-CONTAINING PROTEIN PA4667"/>
    <property type="match status" value="1"/>
</dbReference>
<evidence type="ECO:0000313" key="5">
    <source>
        <dbReference type="EMBL" id="MBJ6724956.1"/>
    </source>
</evidence>
<dbReference type="Gene3D" id="1.25.40.10">
    <property type="entry name" value="Tetratricopeptide repeat domain"/>
    <property type="match status" value="1"/>
</dbReference>
<dbReference type="Pfam" id="PF13432">
    <property type="entry name" value="TPR_16"/>
    <property type="match status" value="1"/>
</dbReference>
<evidence type="ECO:0000256" key="4">
    <source>
        <dbReference type="SAM" id="SignalP"/>
    </source>
</evidence>
<keyword evidence="6" id="KW-1185">Reference proteome</keyword>
<dbReference type="EMBL" id="JAEMHM010000007">
    <property type="protein sequence ID" value="MBJ6724956.1"/>
    <property type="molecule type" value="Genomic_DNA"/>
</dbReference>
<organism evidence="5 6">
    <name type="scientific">Geomesophilobacter sediminis</name>
    <dbReference type="NCBI Taxonomy" id="2798584"/>
    <lineage>
        <taxon>Bacteria</taxon>
        <taxon>Pseudomonadati</taxon>
        <taxon>Thermodesulfobacteriota</taxon>
        <taxon>Desulfuromonadia</taxon>
        <taxon>Geobacterales</taxon>
        <taxon>Geobacteraceae</taxon>
        <taxon>Geomesophilobacter</taxon>
    </lineage>
</organism>
<evidence type="ECO:0000256" key="2">
    <source>
        <dbReference type="ARBA" id="ARBA00022803"/>
    </source>
</evidence>
<name>A0A8J7JCA7_9BACT</name>